<reference evidence="3 4" key="1">
    <citation type="journal article" date="2014" name="Genome Announc.">
        <title>Draft Genome Sequence of the Agar-Degrading Bacterium Catenovulum sp. Strain DS-2, Isolated from Intestines of Haliotis diversicolor.</title>
        <authorList>
            <person name="Shan D."/>
            <person name="Li X."/>
            <person name="Gu Z."/>
            <person name="Wei G."/>
            <person name="Gao Z."/>
            <person name="Shao Z."/>
        </authorList>
    </citation>
    <scope>NUCLEOTIDE SEQUENCE [LARGE SCALE GENOMIC DNA]</scope>
    <source>
        <strain evidence="3 4">DS-2</strain>
    </source>
</reference>
<dbReference type="Pfam" id="PF13490">
    <property type="entry name" value="zf-HC2"/>
    <property type="match status" value="1"/>
</dbReference>
<dbReference type="EMBL" id="ARZY01000024">
    <property type="protein sequence ID" value="EWH09398.1"/>
    <property type="molecule type" value="Genomic_DNA"/>
</dbReference>
<dbReference type="InterPro" id="IPR041916">
    <property type="entry name" value="Anti_sigma_zinc_sf"/>
</dbReference>
<gene>
    <name evidence="3" type="ORF">DS2_12719</name>
</gene>
<dbReference type="AlphaFoldDB" id="W7QNB6"/>
<sequence>MIKHHPKHELLTAFVAGELPAALNIAISAHVEMCEQCQHALAALTEAKAEEVFSVEDFSVFESLNSDLADELDELMIANITSQKGEYTDELVDVRSVDYAGKQVVLPRALNSVDWAKFQGVGKLSRARLDLDEGSVRSYLLQIAAGGSVPMHTHKGYEVTVLLDGTFEDEMCTYNKGDFIWLDESFTHSPVSNNGCLCLTVADDAPVFTEGLSKLLNPIGRFIY</sequence>
<protein>
    <submittedName>
        <fullName evidence="3">Anti-ECF sigma factor ChrR</fullName>
    </submittedName>
</protein>
<keyword evidence="4" id="KW-1185">Reference proteome</keyword>
<dbReference type="InterPro" id="IPR014710">
    <property type="entry name" value="RmlC-like_jellyroll"/>
</dbReference>
<dbReference type="OrthoDB" id="2988517at2"/>
<accession>W7QNB6</accession>
<dbReference type="InterPro" id="IPR011051">
    <property type="entry name" value="RmlC_Cupin_sf"/>
</dbReference>
<dbReference type="eggNOG" id="COG3806">
    <property type="taxonomic scope" value="Bacteria"/>
</dbReference>
<dbReference type="SUPFAM" id="SSF51182">
    <property type="entry name" value="RmlC-like cupins"/>
    <property type="match status" value="1"/>
</dbReference>
<dbReference type="STRING" id="1328313.DS2_12719"/>
<feature type="domain" description="ChrR-like cupin" evidence="1">
    <location>
        <begin position="111"/>
        <end position="200"/>
    </location>
</feature>
<proteinExistence type="predicted"/>
<name>W7QNB6_9ALTE</name>
<evidence type="ECO:0000313" key="4">
    <source>
        <dbReference type="Proteomes" id="UP000019276"/>
    </source>
</evidence>
<evidence type="ECO:0000259" key="1">
    <source>
        <dbReference type="Pfam" id="PF12973"/>
    </source>
</evidence>
<dbReference type="Proteomes" id="UP000019276">
    <property type="component" value="Unassembled WGS sequence"/>
</dbReference>
<evidence type="ECO:0000313" key="3">
    <source>
        <dbReference type="EMBL" id="EWH09398.1"/>
    </source>
</evidence>
<comment type="caution">
    <text evidence="3">The sequence shown here is derived from an EMBL/GenBank/DDBJ whole genome shotgun (WGS) entry which is preliminary data.</text>
</comment>
<feature type="domain" description="Putative zinc-finger" evidence="2">
    <location>
        <begin position="8"/>
        <end position="38"/>
    </location>
</feature>
<dbReference type="CDD" id="cd20301">
    <property type="entry name" value="cupin_ChrR"/>
    <property type="match status" value="1"/>
</dbReference>
<dbReference type="Gene3D" id="1.10.10.1320">
    <property type="entry name" value="Anti-sigma factor, zinc-finger domain"/>
    <property type="match status" value="1"/>
</dbReference>
<dbReference type="InterPro" id="IPR027383">
    <property type="entry name" value="Znf_put"/>
</dbReference>
<evidence type="ECO:0000259" key="2">
    <source>
        <dbReference type="Pfam" id="PF13490"/>
    </source>
</evidence>
<dbReference type="Gene3D" id="2.60.120.10">
    <property type="entry name" value="Jelly Rolls"/>
    <property type="match status" value="1"/>
</dbReference>
<dbReference type="RefSeq" id="WP_035015198.1">
    <property type="nucleotide sequence ID" value="NZ_ARZY01000024.1"/>
</dbReference>
<dbReference type="NCBIfam" id="TIGR02451">
    <property type="entry name" value="anti_sig_ChrR"/>
    <property type="match status" value="1"/>
</dbReference>
<organism evidence="3 4">
    <name type="scientific">Catenovulum agarivorans DS-2</name>
    <dbReference type="NCBI Taxonomy" id="1328313"/>
    <lineage>
        <taxon>Bacteria</taxon>
        <taxon>Pseudomonadati</taxon>
        <taxon>Pseudomonadota</taxon>
        <taxon>Gammaproteobacteria</taxon>
        <taxon>Alteromonadales</taxon>
        <taxon>Alteromonadaceae</taxon>
        <taxon>Catenovulum</taxon>
    </lineage>
</organism>
<dbReference type="InterPro" id="IPR012807">
    <property type="entry name" value="Anti-sigma_ChrR"/>
</dbReference>
<dbReference type="Pfam" id="PF12973">
    <property type="entry name" value="Cupin_7"/>
    <property type="match status" value="1"/>
</dbReference>
<dbReference type="InterPro" id="IPR025979">
    <property type="entry name" value="ChrR-like_cupin_dom"/>
</dbReference>